<keyword evidence="3" id="KW-1185">Reference proteome</keyword>
<dbReference type="OrthoDB" id="1697855at2759"/>
<feature type="compositionally biased region" description="Basic and acidic residues" evidence="1">
    <location>
        <begin position="57"/>
        <end position="68"/>
    </location>
</feature>
<comment type="caution">
    <text evidence="2">The sequence shown here is derived from an EMBL/GenBank/DDBJ whole genome shotgun (WGS) entry which is preliminary data.</text>
</comment>
<proteinExistence type="predicted"/>
<evidence type="ECO:0000313" key="3">
    <source>
        <dbReference type="Proteomes" id="UP000886885"/>
    </source>
</evidence>
<gene>
    <name evidence="2" type="ORF">POTOM_056723</name>
</gene>
<name>A0A8X7XXK3_POPTO</name>
<feature type="region of interest" description="Disordered" evidence="1">
    <location>
        <begin position="57"/>
        <end position="87"/>
    </location>
</feature>
<evidence type="ECO:0000256" key="1">
    <source>
        <dbReference type="SAM" id="MobiDB-lite"/>
    </source>
</evidence>
<protein>
    <submittedName>
        <fullName evidence="2">Uncharacterized protein</fullName>
    </submittedName>
</protein>
<accession>A0A8X7XXK3</accession>
<sequence>MPAPSLKLQVVLTENKTTGIGIATSELSESTEKPFAFLSSLHHEQHLLNLKKSLKGLRESQSDDERARLGGGLLTEHSVPQPMSSSPDLGEQAVIAPSLLPVSVIHKLQAILGRLRTNNRLEKCVSIYVEVCSSNVRASCKPFLGVSIC</sequence>
<dbReference type="AlphaFoldDB" id="A0A8X7XXK3"/>
<reference evidence="2" key="1">
    <citation type="journal article" date="2020" name="bioRxiv">
        <title>Hybrid origin of Populus tomentosa Carr. identified through genome sequencing and phylogenomic analysis.</title>
        <authorList>
            <person name="An X."/>
            <person name="Gao K."/>
            <person name="Chen Z."/>
            <person name="Li J."/>
            <person name="Yang X."/>
            <person name="Yang X."/>
            <person name="Zhou J."/>
            <person name="Guo T."/>
            <person name="Zhao T."/>
            <person name="Huang S."/>
            <person name="Miao D."/>
            <person name="Khan W.U."/>
            <person name="Rao P."/>
            <person name="Ye M."/>
            <person name="Lei B."/>
            <person name="Liao W."/>
            <person name="Wang J."/>
            <person name="Ji L."/>
            <person name="Li Y."/>
            <person name="Guo B."/>
            <person name="Mustafa N.S."/>
            <person name="Li S."/>
            <person name="Yun Q."/>
            <person name="Keller S.R."/>
            <person name="Mao J."/>
            <person name="Zhang R."/>
            <person name="Strauss S.H."/>
        </authorList>
    </citation>
    <scope>NUCLEOTIDE SEQUENCE</scope>
    <source>
        <strain evidence="2">GM15</strain>
        <tissue evidence="2">Leaf</tissue>
    </source>
</reference>
<organism evidence="2 3">
    <name type="scientific">Populus tomentosa</name>
    <name type="common">Chinese white poplar</name>
    <dbReference type="NCBI Taxonomy" id="118781"/>
    <lineage>
        <taxon>Eukaryota</taxon>
        <taxon>Viridiplantae</taxon>
        <taxon>Streptophyta</taxon>
        <taxon>Embryophyta</taxon>
        <taxon>Tracheophyta</taxon>
        <taxon>Spermatophyta</taxon>
        <taxon>Magnoliopsida</taxon>
        <taxon>eudicotyledons</taxon>
        <taxon>Gunneridae</taxon>
        <taxon>Pentapetalae</taxon>
        <taxon>rosids</taxon>
        <taxon>fabids</taxon>
        <taxon>Malpighiales</taxon>
        <taxon>Salicaceae</taxon>
        <taxon>Saliceae</taxon>
        <taxon>Populus</taxon>
    </lineage>
</organism>
<dbReference type="Proteomes" id="UP000886885">
    <property type="component" value="Chromosome 18D"/>
</dbReference>
<dbReference type="EMBL" id="JAAWWB010000036">
    <property type="protein sequence ID" value="KAG6739137.1"/>
    <property type="molecule type" value="Genomic_DNA"/>
</dbReference>
<evidence type="ECO:0000313" key="2">
    <source>
        <dbReference type="EMBL" id="KAG6739137.1"/>
    </source>
</evidence>